<dbReference type="EMBL" id="JAHOPB010000001">
    <property type="protein sequence ID" value="MBU8874800.1"/>
    <property type="molecule type" value="Genomic_DNA"/>
</dbReference>
<comment type="cofactor">
    <cofactor evidence="5">
        <name>Fe(2+)</name>
        <dbReference type="ChEBI" id="CHEBI:29033"/>
    </cofactor>
    <text evidence="5">Binds 1 Fe(2+) ion per subunit.</text>
</comment>
<keyword evidence="2 5" id="KW-0479">Metal-binding</keyword>
<keyword evidence="4 5" id="KW-0408">Iron</keyword>
<evidence type="ECO:0000256" key="3">
    <source>
        <dbReference type="ARBA" id="ARBA00023002"/>
    </source>
</evidence>
<organism evidence="6 7">
    <name type="scientific">Reyranella humidisoli</name>
    <dbReference type="NCBI Taxonomy" id="2849149"/>
    <lineage>
        <taxon>Bacteria</taxon>
        <taxon>Pseudomonadati</taxon>
        <taxon>Pseudomonadota</taxon>
        <taxon>Alphaproteobacteria</taxon>
        <taxon>Hyphomicrobiales</taxon>
        <taxon>Reyranellaceae</taxon>
        <taxon>Reyranella</taxon>
    </lineage>
</organism>
<keyword evidence="7" id="KW-1185">Reference proteome</keyword>
<evidence type="ECO:0000256" key="1">
    <source>
        <dbReference type="ARBA" id="ARBA00006787"/>
    </source>
</evidence>
<dbReference type="InterPro" id="IPR004294">
    <property type="entry name" value="Carotenoid_Oase"/>
</dbReference>
<keyword evidence="5" id="KW-0223">Dioxygenase</keyword>
<evidence type="ECO:0000256" key="4">
    <source>
        <dbReference type="ARBA" id="ARBA00023004"/>
    </source>
</evidence>
<name>A0ABS6INP7_9HYPH</name>
<accession>A0ABS6INP7</accession>
<sequence length="477" mass="52759">MAKAFPTDNPFLKGYFAPVNTEADAGHLQISGEMPKELCGTLYRNGPNPQFAPRGPYHWFGGDGMIHAFHIENGNVSYKNRWVRTPKWKIENEEGEGLSGTFGNPRYTDPRVFALNSTIANTNIVWHGGKLLALEEAHAPFSLDPKSLMPVGPKDGGYETFGDKLIGPFTAHPKFDPETGEMIFFGYSATGRFTKEVSLQTVTADGTVTRAEILDGPFPSMIHDFAVTKNWIVVPIFPLTSSMERAMGGLPPFAWEPDKGTHIAFIPRKGTVADVKWVTAPPSYVFHPMNHFETADGKIVIDVMKYDVAPLFPLPDGSPSTKEPPAARLFRWTFDLSGQSNTFREEQLDDRTGEFPRFDERFCMSDYRHGWIVSGNITHAGVRRGEGITHYDLKKGTNATWKAGEDDRFGEPVFVPRHDTAAEGDGWVLATIFRSAEGRSDLGVFEATDIAKGPVALAHLSSRVPAGFHGNWRPGTL</sequence>
<dbReference type="PANTHER" id="PTHR10543:SF89">
    <property type="entry name" value="CAROTENOID 9,10(9',10')-CLEAVAGE DIOXYGENASE 1"/>
    <property type="match status" value="1"/>
</dbReference>
<reference evidence="6 7" key="1">
    <citation type="submission" date="2021-06" db="EMBL/GenBank/DDBJ databases">
        <authorList>
            <person name="Lee D.H."/>
        </authorList>
    </citation>
    <scope>NUCLEOTIDE SEQUENCE [LARGE SCALE GENOMIC DNA]</scope>
    <source>
        <strain evidence="6 7">MMS21-HV4-11</strain>
    </source>
</reference>
<protein>
    <recommendedName>
        <fullName evidence="5">Dioxygenase</fullName>
        <ecNumber evidence="5">1.13.11.-</ecNumber>
    </recommendedName>
</protein>
<dbReference type="EC" id="1.13.11.-" evidence="5"/>
<evidence type="ECO:0000256" key="2">
    <source>
        <dbReference type="ARBA" id="ARBA00022723"/>
    </source>
</evidence>
<dbReference type="RefSeq" id="WP_216960964.1">
    <property type="nucleotide sequence ID" value="NZ_JAHOPB010000001.1"/>
</dbReference>
<dbReference type="Proteomes" id="UP000727907">
    <property type="component" value="Unassembled WGS sequence"/>
</dbReference>
<evidence type="ECO:0000256" key="5">
    <source>
        <dbReference type="RuleBase" id="RU364048"/>
    </source>
</evidence>
<comment type="similarity">
    <text evidence="1 5">Belongs to the carotenoid oxygenase family.</text>
</comment>
<evidence type="ECO:0000313" key="6">
    <source>
        <dbReference type="EMBL" id="MBU8874800.1"/>
    </source>
</evidence>
<dbReference type="PANTHER" id="PTHR10543">
    <property type="entry name" value="BETA-CAROTENE DIOXYGENASE"/>
    <property type="match status" value="1"/>
</dbReference>
<gene>
    <name evidence="6" type="ORF">KQ910_13575</name>
</gene>
<keyword evidence="3 5" id="KW-0560">Oxidoreductase</keyword>
<evidence type="ECO:0000313" key="7">
    <source>
        <dbReference type="Proteomes" id="UP000727907"/>
    </source>
</evidence>
<comment type="caution">
    <text evidence="6">The sequence shown here is derived from an EMBL/GenBank/DDBJ whole genome shotgun (WGS) entry which is preliminary data.</text>
</comment>
<dbReference type="Pfam" id="PF03055">
    <property type="entry name" value="RPE65"/>
    <property type="match status" value="1"/>
</dbReference>
<proteinExistence type="inferred from homology"/>